<dbReference type="EMBL" id="JBFASG010000028">
    <property type="protein sequence ID" value="MEV4925954.1"/>
    <property type="molecule type" value="Genomic_DNA"/>
</dbReference>
<dbReference type="Proteomes" id="UP001552479">
    <property type="component" value="Unassembled WGS sequence"/>
</dbReference>
<gene>
    <name evidence="2" type="ORF">AB0L03_24550</name>
</gene>
<evidence type="ECO:0000256" key="1">
    <source>
        <dbReference type="SAM" id="Phobius"/>
    </source>
</evidence>
<evidence type="ECO:0000313" key="3">
    <source>
        <dbReference type="Proteomes" id="UP001552479"/>
    </source>
</evidence>
<feature type="transmembrane region" description="Helical" evidence="1">
    <location>
        <begin position="49"/>
        <end position="74"/>
    </location>
</feature>
<name>A0ABV3IZS3_9ACTN</name>
<keyword evidence="1" id="KW-1133">Transmembrane helix</keyword>
<comment type="caution">
    <text evidence="2">The sequence shown here is derived from an EMBL/GenBank/DDBJ whole genome shotgun (WGS) entry which is preliminary data.</text>
</comment>
<proteinExistence type="predicted"/>
<keyword evidence="1" id="KW-0472">Membrane</keyword>
<keyword evidence="1" id="KW-0812">Transmembrane</keyword>
<organism evidence="2 3">
    <name type="scientific">Streptomyces roseoverticillatus</name>
    <dbReference type="NCBI Taxonomy" id="66429"/>
    <lineage>
        <taxon>Bacteria</taxon>
        <taxon>Bacillati</taxon>
        <taxon>Actinomycetota</taxon>
        <taxon>Actinomycetes</taxon>
        <taxon>Kitasatosporales</taxon>
        <taxon>Streptomycetaceae</taxon>
        <taxon>Streptomyces</taxon>
    </lineage>
</organism>
<reference evidence="2 3" key="1">
    <citation type="submission" date="2024-06" db="EMBL/GenBank/DDBJ databases">
        <title>The Natural Products Discovery Center: Release of the First 8490 Sequenced Strains for Exploring Actinobacteria Biosynthetic Diversity.</title>
        <authorList>
            <person name="Kalkreuter E."/>
            <person name="Kautsar S.A."/>
            <person name="Yang D."/>
            <person name="Bader C.D."/>
            <person name="Teijaro C.N."/>
            <person name="Fluegel L."/>
            <person name="Davis C.M."/>
            <person name="Simpson J.R."/>
            <person name="Lauterbach L."/>
            <person name="Steele A.D."/>
            <person name="Gui C."/>
            <person name="Meng S."/>
            <person name="Li G."/>
            <person name="Viehrig K."/>
            <person name="Ye F."/>
            <person name="Su P."/>
            <person name="Kiefer A.F."/>
            <person name="Nichols A."/>
            <person name="Cepeda A.J."/>
            <person name="Yan W."/>
            <person name="Fan B."/>
            <person name="Jiang Y."/>
            <person name="Adhikari A."/>
            <person name="Zheng C.-J."/>
            <person name="Schuster L."/>
            <person name="Cowan T.M."/>
            <person name="Smanski M.J."/>
            <person name="Chevrette M.G."/>
            <person name="De Carvalho L.P.S."/>
            <person name="Shen B."/>
        </authorList>
    </citation>
    <scope>NUCLEOTIDE SEQUENCE [LARGE SCALE GENOMIC DNA]</scope>
    <source>
        <strain evidence="2 3">NPDC053791</strain>
    </source>
</reference>
<evidence type="ECO:0008006" key="4">
    <source>
        <dbReference type="Google" id="ProtNLM"/>
    </source>
</evidence>
<keyword evidence="3" id="KW-1185">Reference proteome</keyword>
<evidence type="ECO:0000313" key="2">
    <source>
        <dbReference type="EMBL" id="MEV4925954.1"/>
    </source>
</evidence>
<sequence length="83" mass="8223">MRRKKAAARALTALVVTVTVVLVCAFTPPGAGRHGRGAAPRDGARHGVPAGGYTLVAGAAIVAGGAALGLLGLVCNRPRQRVG</sequence>
<accession>A0ABV3IZS3</accession>
<protein>
    <recommendedName>
        <fullName evidence="4">Secreted protein</fullName>
    </recommendedName>
</protein>
<dbReference type="RefSeq" id="WP_359103954.1">
    <property type="nucleotide sequence ID" value="NZ_JBEZGT010000026.1"/>
</dbReference>